<dbReference type="PROSITE" id="PS50011">
    <property type="entry name" value="PROTEIN_KINASE_DOM"/>
    <property type="match status" value="1"/>
</dbReference>
<sequence>MCSIVLPRRRRKLQLLAASTAFAMGGNVSVFATSLSSDILSRCESLQSNTAVLTSPTDLDIPSDVAATLSAHSESSWNELDDAAKVGLLWVHGYVFSGGSSNGNKAGDAVVQVYTRCSDGAATGVAMADVEVSYDAFTGNQCEAANCGSYYQATNTKCVSTVTSTIQSGGKTVSEYCNESEILTDFMQDPEVFTKRIPFDELTFLRMLSKGAYVVEYMEAGDLDDVLKKNREKFSWQREKISIAMDIAEGLVYLHCLRPVVVHRDLKSKNVLLNRKFHAKLSDFGVSRKTHVNETMTSGVGTLLWTAPEIIEGKKYSEKADIYSLGVVLSEMDTCDAPFSDVISDKGERLPGMQIAQLVRLGKVRVSLRKDCPPNLHKLVMDCTQLDPDARPSSMQVAFTLKSIIAPTLRMSSSTATTASTSSSSGFPSSGSHATSGQTLQRPSSSGKVSRMN</sequence>
<dbReference type="PANTHER" id="PTHR44329:SF214">
    <property type="entry name" value="PROTEIN KINASE DOMAIN-CONTAINING PROTEIN"/>
    <property type="match status" value="1"/>
</dbReference>
<gene>
    <name evidence="3" type="ORF">PHMEG_00010560</name>
</gene>
<dbReference type="SMART" id="SM00220">
    <property type="entry name" value="S_TKc"/>
    <property type="match status" value="1"/>
</dbReference>
<protein>
    <submittedName>
        <fullName evidence="3">TKL protein kinase</fullName>
    </submittedName>
</protein>
<dbReference type="Proteomes" id="UP000198211">
    <property type="component" value="Unassembled WGS sequence"/>
</dbReference>
<dbReference type="InterPro" id="IPR051681">
    <property type="entry name" value="Ser/Thr_Kinases-Pseudokinases"/>
</dbReference>
<name>A0A225WDE9_9STRA</name>
<evidence type="ECO:0000256" key="1">
    <source>
        <dbReference type="SAM" id="MobiDB-lite"/>
    </source>
</evidence>
<feature type="domain" description="Protein kinase" evidence="2">
    <location>
        <begin position="111"/>
        <end position="409"/>
    </location>
</feature>
<dbReference type="InterPro" id="IPR011009">
    <property type="entry name" value="Kinase-like_dom_sf"/>
</dbReference>
<organism evidence="3 4">
    <name type="scientific">Phytophthora megakarya</name>
    <dbReference type="NCBI Taxonomy" id="4795"/>
    <lineage>
        <taxon>Eukaryota</taxon>
        <taxon>Sar</taxon>
        <taxon>Stramenopiles</taxon>
        <taxon>Oomycota</taxon>
        <taxon>Peronosporomycetes</taxon>
        <taxon>Peronosporales</taxon>
        <taxon>Peronosporaceae</taxon>
        <taxon>Phytophthora</taxon>
    </lineage>
</organism>
<dbReference type="PANTHER" id="PTHR44329">
    <property type="entry name" value="SERINE/THREONINE-PROTEIN KINASE TNNI3K-RELATED"/>
    <property type="match status" value="1"/>
</dbReference>
<dbReference type="InterPro" id="IPR001245">
    <property type="entry name" value="Ser-Thr/Tyr_kinase_cat_dom"/>
</dbReference>
<dbReference type="PROSITE" id="PS00108">
    <property type="entry name" value="PROTEIN_KINASE_ST"/>
    <property type="match status" value="1"/>
</dbReference>
<keyword evidence="3" id="KW-0418">Kinase</keyword>
<dbReference type="Gene3D" id="1.10.510.10">
    <property type="entry name" value="Transferase(Phosphotransferase) domain 1"/>
    <property type="match status" value="1"/>
</dbReference>
<dbReference type="OrthoDB" id="346907at2759"/>
<feature type="compositionally biased region" description="Low complexity" evidence="1">
    <location>
        <begin position="416"/>
        <end position="436"/>
    </location>
</feature>
<dbReference type="GO" id="GO:0004674">
    <property type="term" value="F:protein serine/threonine kinase activity"/>
    <property type="evidence" value="ECO:0007669"/>
    <property type="project" value="TreeGrafter"/>
</dbReference>
<feature type="region of interest" description="Disordered" evidence="1">
    <location>
        <begin position="416"/>
        <end position="453"/>
    </location>
</feature>
<accession>A0A225WDE9</accession>
<dbReference type="AlphaFoldDB" id="A0A225WDE9"/>
<dbReference type="PRINTS" id="PR00109">
    <property type="entry name" value="TYRKINASE"/>
</dbReference>
<evidence type="ECO:0000313" key="3">
    <source>
        <dbReference type="EMBL" id="OWZ15743.1"/>
    </source>
</evidence>
<evidence type="ECO:0000259" key="2">
    <source>
        <dbReference type="PROSITE" id="PS50011"/>
    </source>
</evidence>
<dbReference type="STRING" id="4795.A0A225WDE9"/>
<dbReference type="InterPro" id="IPR008271">
    <property type="entry name" value="Ser/Thr_kinase_AS"/>
</dbReference>
<comment type="caution">
    <text evidence="3">The sequence shown here is derived from an EMBL/GenBank/DDBJ whole genome shotgun (WGS) entry which is preliminary data.</text>
</comment>
<evidence type="ECO:0000313" key="4">
    <source>
        <dbReference type="Proteomes" id="UP000198211"/>
    </source>
</evidence>
<dbReference type="Pfam" id="PF00069">
    <property type="entry name" value="Pkinase"/>
    <property type="match status" value="1"/>
</dbReference>
<reference evidence="4" key="1">
    <citation type="submission" date="2017-03" db="EMBL/GenBank/DDBJ databases">
        <title>Phytopthora megakarya and P. palmivora, two closely related causual agents of cacao black pod achieved similar genome size and gene model numbers by different mechanisms.</title>
        <authorList>
            <person name="Ali S."/>
            <person name="Shao J."/>
            <person name="Larry D.J."/>
            <person name="Kronmiller B."/>
            <person name="Shen D."/>
            <person name="Strem M.D."/>
            <person name="Melnick R.L."/>
            <person name="Guiltinan M.J."/>
            <person name="Tyler B.M."/>
            <person name="Meinhardt L.W."/>
            <person name="Bailey B.A."/>
        </authorList>
    </citation>
    <scope>NUCLEOTIDE SEQUENCE [LARGE SCALE GENOMIC DNA]</scope>
    <source>
        <strain evidence="4">zdho120</strain>
    </source>
</reference>
<dbReference type="GO" id="GO:0005524">
    <property type="term" value="F:ATP binding"/>
    <property type="evidence" value="ECO:0007669"/>
    <property type="project" value="InterPro"/>
</dbReference>
<proteinExistence type="predicted"/>
<dbReference type="SUPFAM" id="SSF56112">
    <property type="entry name" value="Protein kinase-like (PK-like)"/>
    <property type="match status" value="1"/>
</dbReference>
<dbReference type="InterPro" id="IPR000719">
    <property type="entry name" value="Prot_kinase_dom"/>
</dbReference>
<feature type="compositionally biased region" description="Polar residues" evidence="1">
    <location>
        <begin position="437"/>
        <end position="453"/>
    </location>
</feature>
<keyword evidence="3" id="KW-0808">Transferase</keyword>
<keyword evidence="4" id="KW-1185">Reference proteome</keyword>
<dbReference type="EMBL" id="NBNE01001062">
    <property type="protein sequence ID" value="OWZ15743.1"/>
    <property type="molecule type" value="Genomic_DNA"/>
</dbReference>